<accession>A0A0B7FIA3</accession>
<evidence type="ECO:0000313" key="2">
    <source>
        <dbReference type="Proteomes" id="UP000059188"/>
    </source>
</evidence>
<organism evidence="1 2">
    <name type="scientific">Thanatephorus cucumeris (strain AG1-IB / isolate 7/3/14)</name>
    <name type="common">Lettuce bottom rot fungus</name>
    <name type="synonym">Rhizoctonia solani</name>
    <dbReference type="NCBI Taxonomy" id="1108050"/>
    <lineage>
        <taxon>Eukaryota</taxon>
        <taxon>Fungi</taxon>
        <taxon>Dikarya</taxon>
        <taxon>Basidiomycota</taxon>
        <taxon>Agaricomycotina</taxon>
        <taxon>Agaricomycetes</taxon>
        <taxon>Cantharellales</taxon>
        <taxon>Ceratobasidiaceae</taxon>
        <taxon>Rhizoctonia</taxon>
        <taxon>Rhizoctonia solani AG-1</taxon>
    </lineage>
</organism>
<dbReference type="Proteomes" id="UP000059188">
    <property type="component" value="Unassembled WGS sequence"/>
</dbReference>
<reference evidence="1 2" key="1">
    <citation type="submission" date="2014-11" db="EMBL/GenBank/DDBJ databases">
        <authorList>
            <person name="Wibberg Daniel"/>
        </authorList>
    </citation>
    <scope>NUCLEOTIDE SEQUENCE [LARGE SCALE GENOMIC DNA]</scope>
    <source>
        <strain evidence="1">Rhizoctonia solani AG1-IB 7/3/14</strain>
    </source>
</reference>
<sequence length="185" mass="20783">MSSLIQGSIALKDSITIQILPTSRIATYVAGAYYDTIRAVSFHSPAWTVHKSTCSKIVHNESAIYLSVETRRQPNGLLLPLRLVEEDHTYTPNQELWPAGKSVVCARMFIVSSILAKIPFLKLTQDGTRISDRKVHGTQGHYLVLEQHIHRENTHRAYIHLTCHKVSNYLSQHIPKPPPMAPTPA</sequence>
<dbReference type="AlphaFoldDB" id="A0A0B7FIA3"/>
<gene>
    <name evidence="1" type="ORF">RSOLAG1IB_02124</name>
</gene>
<dbReference type="EMBL" id="LN679102">
    <property type="protein sequence ID" value="CEL57385.1"/>
    <property type="molecule type" value="Genomic_DNA"/>
</dbReference>
<name>A0A0B7FIA3_THACB</name>
<evidence type="ECO:0000313" key="1">
    <source>
        <dbReference type="EMBL" id="CEL57385.1"/>
    </source>
</evidence>
<proteinExistence type="predicted"/>
<keyword evidence="2" id="KW-1185">Reference proteome</keyword>
<protein>
    <submittedName>
        <fullName evidence="1">Uncharacterized protein</fullName>
    </submittedName>
</protein>